<keyword evidence="2" id="KW-1185">Reference proteome</keyword>
<comment type="caution">
    <text evidence="1">The sequence shown here is derived from an EMBL/GenBank/DDBJ whole genome shotgun (WGS) entry which is preliminary data.</text>
</comment>
<dbReference type="Proteomes" id="UP001569428">
    <property type="component" value="Unassembled WGS sequence"/>
</dbReference>
<protein>
    <submittedName>
        <fullName evidence="1">Uncharacterized protein</fullName>
    </submittedName>
</protein>
<evidence type="ECO:0000313" key="2">
    <source>
        <dbReference type="Proteomes" id="UP001569428"/>
    </source>
</evidence>
<organism evidence="1 2">
    <name type="scientific">Microbulbifer epialgicus</name>
    <dbReference type="NCBI Taxonomy" id="393907"/>
    <lineage>
        <taxon>Bacteria</taxon>
        <taxon>Pseudomonadati</taxon>
        <taxon>Pseudomonadota</taxon>
        <taxon>Gammaproteobacteria</taxon>
        <taxon>Cellvibrionales</taxon>
        <taxon>Microbulbiferaceae</taxon>
        <taxon>Microbulbifer</taxon>
    </lineage>
</organism>
<dbReference type="RefSeq" id="WP_371838676.1">
    <property type="nucleotide sequence ID" value="NZ_JBGMEK010000016.1"/>
</dbReference>
<proteinExistence type="predicted"/>
<dbReference type="EMBL" id="JBGMEK010000016">
    <property type="protein sequence ID" value="MFA0811107.1"/>
    <property type="molecule type" value="Genomic_DNA"/>
</dbReference>
<gene>
    <name evidence="1" type="ORF">ACCI49_09260</name>
</gene>
<sequence length="48" mass="5496">MSRLAGRHQAPEISEVVLRTRLYREALESSTVIRRFRVRLVSGEAEGI</sequence>
<name>A0ABV4NYJ9_9GAMM</name>
<evidence type="ECO:0000313" key="1">
    <source>
        <dbReference type="EMBL" id="MFA0811107.1"/>
    </source>
</evidence>
<accession>A0ABV4NYJ9</accession>
<reference evidence="1 2" key="1">
    <citation type="submission" date="2024-08" db="EMBL/GenBank/DDBJ databases">
        <authorList>
            <person name="Ishaq N."/>
        </authorList>
    </citation>
    <scope>NUCLEOTIDE SEQUENCE [LARGE SCALE GENOMIC DNA]</scope>
    <source>
        <strain evidence="1 2">DSM 18651</strain>
    </source>
</reference>